<dbReference type="PROSITE" id="PS01151">
    <property type="entry name" value="FIMBRIAL_USHER"/>
    <property type="match status" value="1"/>
</dbReference>
<dbReference type="Gene3D" id="2.60.40.2070">
    <property type="match status" value="1"/>
</dbReference>
<dbReference type="RefSeq" id="WP_266178365.1">
    <property type="nucleotide sequence ID" value="NZ_JAPKNE010000001.1"/>
</dbReference>
<evidence type="ECO:0000313" key="15">
    <source>
        <dbReference type="Proteomes" id="UP001146015"/>
    </source>
</evidence>
<dbReference type="Gene3D" id="2.60.40.2610">
    <property type="entry name" value="Outer membrane usher protein FimD, plug domain"/>
    <property type="match status" value="1"/>
</dbReference>
<dbReference type="InterPro" id="IPR025949">
    <property type="entry name" value="PapC-like_C"/>
</dbReference>
<keyword evidence="15" id="KW-1185">Reference proteome</keyword>
<keyword evidence="3 10" id="KW-0813">Transport</keyword>
<evidence type="ECO:0000256" key="8">
    <source>
        <dbReference type="ARBA" id="ARBA00023136"/>
    </source>
</evidence>
<evidence type="ECO:0000256" key="7">
    <source>
        <dbReference type="ARBA" id="ARBA00022729"/>
    </source>
</evidence>
<evidence type="ECO:0000256" key="3">
    <source>
        <dbReference type="ARBA" id="ARBA00022448"/>
    </source>
</evidence>
<evidence type="ECO:0000259" key="13">
    <source>
        <dbReference type="Pfam" id="PF13954"/>
    </source>
</evidence>
<evidence type="ECO:0000313" key="14">
    <source>
        <dbReference type="EMBL" id="MCX5573200.1"/>
    </source>
</evidence>
<keyword evidence="5 10" id="KW-1029">Fimbrium biogenesis</keyword>
<proteinExistence type="inferred from homology"/>
<dbReference type="Pfam" id="PF13953">
    <property type="entry name" value="PapC_C"/>
    <property type="match status" value="1"/>
</dbReference>
<dbReference type="Gene3D" id="3.10.20.410">
    <property type="match status" value="1"/>
</dbReference>
<dbReference type="Proteomes" id="UP001146015">
    <property type="component" value="Unassembled WGS sequence"/>
</dbReference>
<evidence type="ECO:0000256" key="2">
    <source>
        <dbReference type="ARBA" id="ARBA00008064"/>
    </source>
</evidence>
<dbReference type="EMBL" id="JAPKNE010000001">
    <property type="protein sequence ID" value="MCX5573200.1"/>
    <property type="molecule type" value="Genomic_DNA"/>
</dbReference>
<keyword evidence="9 10" id="KW-0998">Cell outer membrane</keyword>
<gene>
    <name evidence="14" type="ORF">OSH03_04355</name>
</gene>
<evidence type="ECO:0000256" key="1">
    <source>
        <dbReference type="ARBA" id="ARBA00004571"/>
    </source>
</evidence>
<feature type="domain" description="PapC N-terminal" evidence="13">
    <location>
        <begin position="27"/>
        <end position="173"/>
    </location>
</feature>
<evidence type="ECO:0000256" key="11">
    <source>
        <dbReference type="SAM" id="SignalP"/>
    </source>
</evidence>
<keyword evidence="8 10" id="KW-0472">Membrane</keyword>
<dbReference type="PANTHER" id="PTHR30451">
    <property type="entry name" value="OUTER MEMBRANE USHER PROTEIN"/>
    <property type="match status" value="1"/>
</dbReference>
<feature type="domain" description="PapC-like C-terminal" evidence="12">
    <location>
        <begin position="751"/>
        <end position="810"/>
    </location>
</feature>
<dbReference type="InterPro" id="IPR043142">
    <property type="entry name" value="PapC-like_C_sf"/>
</dbReference>
<dbReference type="InterPro" id="IPR037224">
    <property type="entry name" value="PapC_N_sf"/>
</dbReference>
<reference evidence="14" key="1">
    <citation type="submission" date="2022-11" db="EMBL/GenBank/DDBJ databases">
        <title>Biodiversity and phylogenetic relationships of bacteria.</title>
        <authorList>
            <person name="Machado R.A.R."/>
            <person name="Bhat A."/>
            <person name="Loulou A."/>
            <person name="Kallel S."/>
        </authorList>
    </citation>
    <scope>NUCLEOTIDE SEQUENCE</scope>
    <source>
        <strain evidence="14">E-TC7</strain>
    </source>
</reference>
<dbReference type="Pfam" id="PF00577">
    <property type="entry name" value="Usher"/>
    <property type="match status" value="1"/>
</dbReference>
<comment type="subcellular location">
    <subcellularLocation>
        <location evidence="1 10">Cell outer membrane</location>
        <topology evidence="1 10">Multi-pass membrane protein</topology>
    </subcellularLocation>
</comment>
<dbReference type="InterPro" id="IPR000015">
    <property type="entry name" value="Fimb_usher"/>
</dbReference>
<evidence type="ECO:0000256" key="6">
    <source>
        <dbReference type="ARBA" id="ARBA00022692"/>
    </source>
</evidence>
<evidence type="ECO:0000259" key="12">
    <source>
        <dbReference type="Pfam" id="PF13953"/>
    </source>
</evidence>
<comment type="caution">
    <text evidence="14">The sequence shown here is derived from an EMBL/GenBank/DDBJ whole genome shotgun (WGS) entry which is preliminary data.</text>
</comment>
<protein>
    <submittedName>
        <fullName evidence="14">Fimbrial biogenesis outer membrane usher protein</fullName>
    </submittedName>
</protein>
<evidence type="ECO:0000256" key="5">
    <source>
        <dbReference type="ARBA" id="ARBA00022558"/>
    </source>
</evidence>
<name>A0ABT3VTW4_9ENTR</name>
<evidence type="ECO:0000256" key="9">
    <source>
        <dbReference type="ARBA" id="ARBA00023237"/>
    </source>
</evidence>
<dbReference type="PANTHER" id="PTHR30451:SF21">
    <property type="entry name" value="FIMBRIAL USHER DOMAIN-CONTAINING PROTEIN YDET-RELATED"/>
    <property type="match status" value="1"/>
</dbReference>
<feature type="signal peptide" evidence="11">
    <location>
        <begin position="1"/>
        <end position="23"/>
    </location>
</feature>
<dbReference type="InterPro" id="IPR018030">
    <property type="entry name" value="Fimbrial_membr_usher_CS"/>
</dbReference>
<keyword evidence="6 10" id="KW-0812">Transmembrane</keyword>
<dbReference type="Gene3D" id="2.60.40.3110">
    <property type="match status" value="1"/>
</dbReference>
<dbReference type="Pfam" id="PF13954">
    <property type="entry name" value="PapC_N"/>
    <property type="match status" value="1"/>
</dbReference>
<feature type="chain" id="PRO_5045288475" evidence="11">
    <location>
        <begin position="24"/>
        <end position="826"/>
    </location>
</feature>
<dbReference type="SUPFAM" id="SSF141729">
    <property type="entry name" value="FimD N-terminal domain-like"/>
    <property type="match status" value="1"/>
</dbReference>
<keyword evidence="7 11" id="KW-0732">Signal</keyword>
<evidence type="ECO:0000256" key="4">
    <source>
        <dbReference type="ARBA" id="ARBA00022452"/>
    </source>
</evidence>
<evidence type="ECO:0000256" key="10">
    <source>
        <dbReference type="RuleBase" id="RU003884"/>
    </source>
</evidence>
<sequence length="826" mass="89256">MFINTRLKILAVAIMAISGNASAKEIFNLHALEIGNPAGQPVDISRLILPGGQLPGVYHVRIAVNGTPLADAENISFIEGDKGNLTPQITPAMLSRWGVKVEAFPELNRAPQEKPLRDIGEYIPDATAVINFEAMKLNVTIPQAAMDKQAQGWVDPSLWDEGIPAVLLNYNLSGSDTWRRDQPGKAEKSYYANLQGGINIGPWRLRNSSTWDYNETDGGHWNTISTSLSRDIQSLRSQFTVGDTYTDAEIFDSVKMRGLQLASDDSMLPDSQRGFAPVIRGIAKSNAQVTIKQHGNVIYQTYVAPGAFVIDDLYPTSNSGDLDVTIKEADGSERHFTQAFSSVPVMQREGQYSYALVAGKYSSSSSGANEPDFIQGTLIYGLPHGLSLYGGVLYSRDYASAAVGAGMSLGELGSVSADLTQAKTTFNTGDSAQGRSVRVQYAKSIDSTDTNLTLAASRFSTADYYSFEDANENFYGPDAQDNTDSHKRQKLQLQINQSVGDWGSFYLSGYRQSYWDNSGSDRTLSAGWNGSVKGITYSLSYTHTHSLDVDEDDDRQVAFSLQVPLSRFLPNAWASYNMNSSTHGSTRHQIGLSGTALEDNNLSYSIQESFNGRDVGTSGNASASWKGTYGEVRGGYNYDADSHQINYGAQGGIIAHPWGVTFSQSLGDSVVLVKAPGAAGAKVQNNTGVRTDWRGYTVVPSAQAYRLNRVAIDPESLPDNVDLDNAVKTVVPTKGAVVVADFNSRKGYRVLMHLTHHAKPVPFGAIATMEGGANGIVDEKGQVYLSGVPAKGHVTVSLGQKTCSANVSIPKSKINQPVIEIDEVCK</sequence>
<organism evidence="14 15">
    <name type="scientific">Enterobacter nematophilus</name>
    <dbReference type="NCBI Taxonomy" id="2994648"/>
    <lineage>
        <taxon>Bacteria</taxon>
        <taxon>Pseudomonadati</taxon>
        <taxon>Pseudomonadota</taxon>
        <taxon>Gammaproteobacteria</taxon>
        <taxon>Enterobacterales</taxon>
        <taxon>Enterobacteriaceae</taxon>
        <taxon>Enterobacter</taxon>
    </lineage>
</organism>
<comment type="similarity">
    <text evidence="2 10">Belongs to the fimbrial export usher family.</text>
</comment>
<dbReference type="InterPro" id="IPR025885">
    <property type="entry name" value="PapC_N"/>
</dbReference>
<keyword evidence="4" id="KW-1134">Transmembrane beta strand</keyword>
<dbReference type="InterPro" id="IPR042186">
    <property type="entry name" value="FimD_plug_dom"/>
</dbReference>
<accession>A0ABT3VTW4</accession>